<dbReference type="AlphaFoldDB" id="A0A915HMX1"/>
<reference evidence="2" key="1">
    <citation type="submission" date="2022-11" db="UniProtKB">
        <authorList>
            <consortium name="WormBaseParasite"/>
        </authorList>
    </citation>
    <scope>IDENTIFICATION</scope>
</reference>
<keyword evidence="1" id="KW-1185">Reference proteome</keyword>
<organism evidence="1 2">
    <name type="scientific">Romanomermis culicivorax</name>
    <name type="common">Nematode worm</name>
    <dbReference type="NCBI Taxonomy" id="13658"/>
    <lineage>
        <taxon>Eukaryota</taxon>
        <taxon>Metazoa</taxon>
        <taxon>Ecdysozoa</taxon>
        <taxon>Nematoda</taxon>
        <taxon>Enoplea</taxon>
        <taxon>Dorylaimia</taxon>
        <taxon>Mermithida</taxon>
        <taxon>Mermithoidea</taxon>
        <taxon>Mermithidae</taxon>
        <taxon>Romanomermis</taxon>
    </lineage>
</organism>
<proteinExistence type="predicted"/>
<protein>
    <submittedName>
        <fullName evidence="2">Uncharacterized protein</fullName>
    </submittedName>
</protein>
<evidence type="ECO:0000313" key="1">
    <source>
        <dbReference type="Proteomes" id="UP000887565"/>
    </source>
</evidence>
<evidence type="ECO:0000313" key="2">
    <source>
        <dbReference type="WBParaSite" id="nRc.2.0.1.t03298-RA"/>
    </source>
</evidence>
<name>A0A915HMX1_ROMCU</name>
<accession>A0A915HMX1</accession>
<sequence length="65" mass="7339">MYEPRQLLTVETVSPVKPMPGFVRPLAFSERGSRFVSQKSSDCSKSIYEKKAWGICMPLAVLEKC</sequence>
<dbReference type="Proteomes" id="UP000887565">
    <property type="component" value="Unplaced"/>
</dbReference>
<dbReference type="WBParaSite" id="nRc.2.0.1.t03298-RA">
    <property type="protein sequence ID" value="nRc.2.0.1.t03298-RA"/>
    <property type="gene ID" value="nRc.2.0.1.g03298"/>
</dbReference>